<dbReference type="InterPro" id="IPR035892">
    <property type="entry name" value="C2_domain_sf"/>
</dbReference>
<sequence>MGSEDSYLIVKVLNCKDLKPGIFSLLRKHKVYVQTRLTGSTIENRRRCDHDHVETPAKEKVDGEYEWNYEMKFHLECSELDDGDWGTGVRDLRFAFFTARKLLAGDRLGYVVVPFKDLADGYGGGLTYRSYQVQGCLGRGSAVFSFAYRIHLKQRHELNHPRPAEVAQMPNMGDNYPHQPQTYLPRLRPPGMFYYQHQPHWPPFPTASPFYGYPSMLVGNPSSASYGGGYQYHQGSRFDGSSSHAGASRQIR</sequence>
<dbReference type="InterPro" id="IPR000008">
    <property type="entry name" value="C2_dom"/>
</dbReference>
<name>A0A7N0TP83_KALFE</name>
<evidence type="ECO:0000313" key="2">
    <source>
        <dbReference type="EnsemblPlants" id="Kaladp0040s0738.1.v1.1.CDS.1"/>
    </source>
</evidence>
<accession>A0A7N0TP83</accession>
<evidence type="ECO:0000259" key="1">
    <source>
        <dbReference type="PROSITE" id="PS50004"/>
    </source>
</evidence>
<dbReference type="Gramene" id="Kaladp0040s0738.1.v1.1">
    <property type="protein sequence ID" value="Kaladp0040s0738.1.v1.1.CDS.1"/>
    <property type="gene ID" value="Kaladp0040s0738.v1.1"/>
</dbReference>
<feature type="domain" description="C2" evidence="1">
    <location>
        <begin position="1"/>
        <end position="128"/>
    </location>
</feature>
<organism evidence="2 3">
    <name type="scientific">Kalanchoe fedtschenkoi</name>
    <name type="common">Lavender scallops</name>
    <name type="synonym">South American air plant</name>
    <dbReference type="NCBI Taxonomy" id="63787"/>
    <lineage>
        <taxon>Eukaryota</taxon>
        <taxon>Viridiplantae</taxon>
        <taxon>Streptophyta</taxon>
        <taxon>Embryophyta</taxon>
        <taxon>Tracheophyta</taxon>
        <taxon>Spermatophyta</taxon>
        <taxon>Magnoliopsida</taxon>
        <taxon>eudicotyledons</taxon>
        <taxon>Gunneridae</taxon>
        <taxon>Pentapetalae</taxon>
        <taxon>Saxifragales</taxon>
        <taxon>Crassulaceae</taxon>
        <taxon>Kalanchoe</taxon>
    </lineage>
</organism>
<reference evidence="2" key="1">
    <citation type="submission" date="2021-01" db="UniProtKB">
        <authorList>
            <consortium name="EnsemblPlants"/>
        </authorList>
    </citation>
    <scope>IDENTIFICATION</scope>
</reference>
<dbReference type="PROSITE" id="PS50004">
    <property type="entry name" value="C2"/>
    <property type="match status" value="1"/>
</dbReference>
<proteinExistence type="predicted"/>
<keyword evidence="3" id="KW-1185">Reference proteome</keyword>
<protein>
    <recommendedName>
        <fullName evidence="1">C2 domain-containing protein</fullName>
    </recommendedName>
</protein>
<dbReference type="Gene3D" id="2.60.40.150">
    <property type="entry name" value="C2 domain"/>
    <property type="match status" value="1"/>
</dbReference>
<dbReference type="SUPFAM" id="SSF49562">
    <property type="entry name" value="C2 domain (Calcium/lipid-binding domain, CaLB)"/>
    <property type="match status" value="1"/>
</dbReference>
<evidence type="ECO:0000313" key="3">
    <source>
        <dbReference type="Proteomes" id="UP000594263"/>
    </source>
</evidence>
<dbReference type="EnsemblPlants" id="Kaladp0040s0738.1.v1.1">
    <property type="protein sequence ID" value="Kaladp0040s0738.1.v1.1.CDS.1"/>
    <property type="gene ID" value="Kaladp0040s0738.v1.1"/>
</dbReference>
<dbReference type="AlphaFoldDB" id="A0A7N0TP83"/>
<dbReference type="Proteomes" id="UP000594263">
    <property type="component" value="Unplaced"/>
</dbReference>